<protein>
    <submittedName>
        <fullName evidence="2">Uncharacterized protein</fullName>
    </submittedName>
</protein>
<accession>A0A226DLN0</accession>
<dbReference type="AlphaFoldDB" id="A0A226DLN0"/>
<reference evidence="2 3" key="1">
    <citation type="submission" date="2015-12" db="EMBL/GenBank/DDBJ databases">
        <title>The genome of Folsomia candida.</title>
        <authorList>
            <person name="Faddeeva A."/>
            <person name="Derks M.F."/>
            <person name="Anvar Y."/>
            <person name="Smit S."/>
            <person name="Van Straalen N."/>
            <person name="Roelofs D."/>
        </authorList>
    </citation>
    <scope>NUCLEOTIDE SEQUENCE [LARGE SCALE GENOMIC DNA]</scope>
    <source>
        <strain evidence="2 3">VU population</strain>
        <tissue evidence="2">Whole body</tissue>
    </source>
</reference>
<keyword evidence="3" id="KW-1185">Reference proteome</keyword>
<dbReference type="EMBL" id="LNIX01000016">
    <property type="protein sequence ID" value="OXA45908.1"/>
    <property type="molecule type" value="Genomic_DNA"/>
</dbReference>
<dbReference type="Proteomes" id="UP000198287">
    <property type="component" value="Unassembled WGS sequence"/>
</dbReference>
<gene>
    <name evidence="2" type="ORF">Fcan01_19301</name>
</gene>
<sequence>MFLNSGDYIVLTQRSTPMYDVLYNGTRLEWIYHRNGVGYYMTPGMRADVIDSPRQRFNVTTSHVPTTTTRPTTTPRPSTTTPTDYTTPEPTTEYTTEAATERTTQFPPGSTWFLTNVTEYAAIVDDVLSTSNAIGYFLIVPVDESEDEFNIMDVNTQEFLVSPRTRPPFDFLLESQYPAEPRAIFSLAPYKFHLNSSYSGDRASIGDTLDEISLIPDQTEKIEAFVGLIGQMNYFNHISGGEEIFQVGRYIQTQIPEYWTTQPFRMLPPVTQLIIESTRLNTNLALVLHPSDTSSIPISIVTGLATPGPIYPFNLKVLANYRSSYQVFSGQSTTRGWRIDPNVVLFMSTNPSIFEFAFSENSIETIQINHADLPLNYFLDEDGNFKFCWICGTPATFTITEYTVKLGDMYETENRQDIPEISGIIGKYGGTEAADLFVQLIDNMTLNNHVTGGPEIFSVGRHIQTYIPDYVTAQPYQKLPEITRLILDGSSGSYINFQINLITTAGDTFPVTGVTGITKPKPIYPFNVQTRPPVLEKYTTFITPLTESSTRYWTTISGTLAITTNWMDATLFDYHFPADSTQYFHISANGTNFLEYFNDPDGHFRFCAACSQNVARFSITRHVLNVDAMYGPDNREDIPEIGYVINKFENVSTNADTHFVELLTRMTEYGHISGREIFSVGARVKTFIGEASPSFSLLPGMVQSVLNSNLSWTFVQDGAEFPMKYHWASDLHENILRYEFRWRSPSLTSFSGIMFDILYGIGQVQLQQLFVNPVTMELIQKLYQGTALYEFELELREGLNLIGIYWRGIRLGTRDEVPDFYFQASNDNTPSWFKIYDYEK</sequence>
<name>A0A226DLN0_FOLCA</name>
<evidence type="ECO:0000256" key="1">
    <source>
        <dbReference type="SAM" id="MobiDB-lite"/>
    </source>
</evidence>
<organism evidence="2 3">
    <name type="scientific">Folsomia candida</name>
    <name type="common">Springtail</name>
    <dbReference type="NCBI Taxonomy" id="158441"/>
    <lineage>
        <taxon>Eukaryota</taxon>
        <taxon>Metazoa</taxon>
        <taxon>Ecdysozoa</taxon>
        <taxon>Arthropoda</taxon>
        <taxon>Hexapoda</taxon>
        <taxon>Collembola</taxon>
        <taxon>Entomobryomorpha</taxon>
        <taxon>Isotomoidea</taxon>
        <taxon>Isotomidae</taxon>
        <taxon>Proisotominae</taxon>
        <taxon>Folsomia</taxon>
    </lineage>
</organism>
<feature type="region of interest" description="Disordered" evidence="1">
    <location>
        <begin position="58"/>
        <end position="91"/>
    </location>
</feature>
<evidence type="ECO:0000313" key="2">
    <source>
        <dbReference type="EMBL" id="OXA45908.1"/>
    </source>
</evidence>
<comment type="caution">
    <text evidence="2">The sequence shown here is derived from an EMBL/GenBank/DDBJ whole genome shotgun (WGS) entry which is preliminary data.</text>
</comment>
<proteinExistence type="predicted"/>
<feature type="compositionally biased region" description="Low complexity" evidence="1">
    <location>
        <begin position="59"/>
        <end position="91"/>
    </location>
</feature>
<evidence type="ECO:0000313" key="3">
    <source>
        <dbReference type="Proteomes" id="UP000198287"/>
    </source>
</evidence>